<dbReference type="AlphaFoldDB" id="A0A8S3UYS6"/>
<comment type="caution">
    <text evidence="8">The sequence shown here is derived from an EMBL/GenBank/DDBJ whole genome shotgun (WGS) entry which is preliminary data.</text>
</comment>
<feature type="region of interest" description="Disordered" evidence="6">
    <location>
        <begin position="463"/>
        <end position="501"/>
    </location>
</feature>
<dbReference type="GO" id="GO:0005737">
    <property type="term" value="C:cytoplasm"/>
    <property type="evidence" value="ECO:0007669"/>
    <property type="project" value="UniProtKB-SubCell"/>
</dbReference>
<name>A0A8S3UYS6_MYTED</name>
<keyword evidence="4" id="KW-0072">Autophagy</keyword>
<evidence type="ECO:0000313" key="9">
    <source>
        <dbReference type="Proteomes" id="UP000683360"/>
    </source>
</evidence>
<keyword evidence="3" id="KW-0344">Guanine-nucleotide releasing factor</keyword>
<dbReference type="GO" id="GO:0006914">
    <property type="term" value="P:autophagy"/>
    <property type="evidence" value="ECO:0007669"/>
    <property type="project" value="UniProtKB-KW"/>
</dbReference>
<keyword evidence="2" id="KW-0963">Cytoplasm</keyword>
<dbReference type="PROSITE" id="PS51834">
    <property type="entry name" value="DENN_FLCN_SMCR8"/>
    <property type="match status" value="1"/>
</dbReference>
<evidence type="ECO:0000256" key="1">
    <source>
        <dbReference type="ARBA" id="ARBA00004496"/>
    </source>
</evidence>
<dbReference type="GO" id="GO:0032045">
    <property type="term" value="C:guanyl-nucleotide exchange factor complex"/>
    <property type="evidence" value="ECO:0007669"/>
    <property type="project" value="TreeGrafter"/>
</dbReference>
<dbReference type="InterPro" id="IPR037520">
    <property type="entry name" value="Folliculin/SMCR8_longin"/>
</dbReference>
<protein>
    <submittedName>
        <fullName evidence="8">SMCR8</fullName>
    </submittedName>
</protein>
<reference evidence="8" key="1">
    <citation type="submission" date="2021-03" db="EMBL/GenBank/DDBJ databases">
        <authorList>
            <person name="Bekaert M."/>
        </authorList>
    </citation>
    <scope>NUCLEOTIDE SEQUENCE</scope>
</reference>
<accession>A0A8S3UYS6</accession>
<dbReference type="Proteomes" id="UP000683360">
    <property type="component" value="Unassembled WGS sequence"/>
</dbReference>
<evidence type="ECO:0000256" key="6">
    <source>
        <dbReference type="SAM" id="MobiDB-lite"/>
    </source>
</evidence>
<evidence type="ECO:0000256" key="2">
    <source>
        <dbReference type="ARBA" id="ARBA00022490"/>
    </source>
</evidence>
<feature type="domain" description="UDENN FLCN/SMCR8-type" evidence="7">
    <location>
        <begin position="41"/>
        <end position="754"/>
    </location>
</feature>
<dbReference type="PANTHER" id="PTHR31334:SF1">
    <property type="entry name" value="GUANINE NUCLEOTIDE EXCHANGE PROTEIN SMCR8"/>
    <property type="match status" value="1"/>
</dbReference>
<evidence type="ECO:0000256" key="3">
    <source>
        <dbReference type="ARBA" id="ARBA00022658"/>
    </source>
</evidence>
<evidence type="ECO:0000259" key="7">
    <source>
        <dbReference type="PROSITE" id="PS51834"/>
    </source>
</evidence>
<keyword evidence="9" id="KW-1185">Reference proteome</keyword>
<dbReference type="PANTHER" id="PTHR31334">
    <property type="entry name" value="SMITH-MAGENIS SYNDROME REGION GENE 8 PROTEIN"/>
    <property type="match status" value="1"/>
</dbReference>
<feature type="compositionally biased region" description="Basic and acidic residues" evidence="6">
    <location>
        <begin position="478"/>
        <end position="490"/>
    </location>
</feature>
<dbReference type="GO" id="GO:0005085">
    <property type="term" value="F:guanyl-nucleotide exchange factor activity"/>
    <property type="evidence" value="ECO:0007669"/>
    <property type="project" value="UniProtKB-KW"/>
</dbReference>
<comment type="subcellular location">
    <subcellularLocation>
        <location evidence="1">Cytoplasm</location>
    </subcellularLocation>
</comment>
<evidence type="ECO:0000256" key="5">
    <source>
        <dbReference type="ARBA" id="ARBA00038137"/>
    </source>
</evidence>
<dbReference type="OrthoDB" id="2289278at2759"/>
<evidence type="ECO:0000256" key="4">
    <source>
        <dbReference type="ARBA" id="ARBA00023006"/>
    </source>
</evidence>
<evidence type="ECO:0000313" key="8">
    <source>
        <dbReference type="EMBL" id="CAG2246380.1"/>
    </source>
</evidence>
<dbReference type="EMBL" id="CAJPWZ010002861">
    <property type="protein sequence ID" value="CAG2246380.1"/>
    <property type="molecule type" value="Genomic_DNA"/>
</dbReference>
<dbReference type="InterPro" id="IPR037521">
    <property type="entry name" value="FLCN/SMCR8_DENN"/>
</dbReference>
<sequence length="754" mass="86081">MFGADIAYMEGCMEDESFTDSYLPEYLYPAFRLPNPWHRQPDIKQLDTDIIVIAEFSELEGPKPVITIPNDREIHFDINDFTVRIMSVDLGSSGQQGFNMPEDSQVMMSDTKENVYAFVHHFFLLDKQARGYSRPFAISYVTPDQRKLLNFYEELSCNFKKIARYLKYGNKLVFKNDLDKFMMDLQYTKDQMVNRYRTTIQPGQTDQDNKLLQSLKILESQISENDKRLEQRFSKIEERAQANKGKPKHDNLSLCDWESIETPENQIQFLSLGSVAETDNLLFFETNHYKPKLVEISKGRKFDLHLRGLHELCSWGAKEGLQKLRHIYQYFKQDIAVLQMEKRDLPLFDPPAGLVTFGNKFIGSNFMTNIDKICISTCCFMRVPASRTNVETWNMLGHSWSSTDTLSSFKSVPSSFQSVVNDDSDSDSMLSATIDLGFYLQRTNSLGSFQLVGSFDSFRNSMTPPKDGFLPDSNRSSLQDDHPASEDPLEKTLSNEIQGSDKTLSNEIQELENTSSNEIQGLEKTLPNEIQELEKTLSNEIQGSEITLSNEIQGLEKILSNEFQGTENKNTTQETLSDMGKGDLEETLCQNKEDSIKNTGNIDRNGSLKNLTTDSLNEVDNHRDSINVVEVDFVDQERPTTLTDSLQELDNHEASINVVDNDFEHRERSTTIVNEAAHDNDTSDEIQQSGESSCSSDYSMSVSRDRLKTLTNVDVVLSKDMKIDVKTERDITFINEENETATDLNNLSENIRKK</sequence>
<feature type="compositionally biased region" description="Polar residues" evidence="6">
    <location>
        <begin position="492"/>
        <end position="501"/>
    </location>
</feature>
<dbReference type="GO" id="GO:0005096">
    <property type="term" value="F:GTPase activator activity"/>
    <property type="evidence" value="ECO:0007669"/>
    <property type="project" value="InterPro"/>
</dbReference>
<gene>
    <name evidence="8" type="ORF">MEDL_58354</name>
</gene>
<proteinExistence type="inferred from homology"/>
<dbReference type="Pfam" id="PF11704">
    <property type="entry name" value="Folliculin"/>
    <property type="match status" value="1"/>
</dbReference>
<feature type="compositionally biased region" description="Low complexity" evidence="6">
    <location>
        <begin position="689"/>
        <end position="700"/>
    </location>
</feature>
<feature type="region of interest" description="Disordered" evidence="6">
    <location>
        <begin position="679"/>
        <end position="700"/>
    </location>
</feature>
<organism evidence="8 9">
    <name type="scientific">Mytilus edulis</name>
    <name type="common">Blue mussel</name>
    <dbReference type="NCBI Taxonomy" id="6550"/>
    <lineage>
        <taxon>Eukaryota</taxon>
        <taxon>Metazoa</taxon>
        <taxon>Spiralia</taxon>
        <taxon>Lophotrochozoa</taxon>
        <taxon>Mollusca</taxon>
        <taxon>Bivalvia</taxon>
        <taxon>Autobranchia</taxon>
        <taxon>Pteriomorphia</taxon>
        <taxon>Mytilida</taxon>
        <taxon>Mytiloidea</taxon>
        <taxon>Mytilidae</taxon>
        <taxon>Mytilinae</taxon>
        <taxon>Mytilus</taxon>
    </lineage>
</organism>
<comment type="similarity">
    <text evidence="5">Belongs to the SMCR8 family.</text>
</comment>